<evidence type="ECO:0000313" key="2">
    <source>
        <dbReference type="EMBL" id="CAK0903280.1"/>
    </source>
</evidence>
<name>A0ABN9XTC8_9DINO</name>
<dbReference type="EMBL" id="CAUYUJ010021197">
    <property type="protein sequence ID" value="CAK0903280.1"/>
    <property type="molecule type" value="Genomic_DNA"/>
</dbReference>
<feature type="compositionally biased region" description="Basic residues" evidence="1">
    <location>
        <begin position="85"/>
        <end position="94"/>
    </location>
</feature>
<feature type="compositionally biased region" description="Polar residues" evidence="1">
    <location>
        <begin position="130"/>
        <end position="140"/>
    </location>
</feature>
<feature type="non-terminal residue" evidence="2">
    <location>
        <position position="1"/>
    </location>
</feature>
<comment type="caution">
    <text evidence="2">The sequence shown here is derived from an EMBL/GenBank/DDBJ whole genome shotgun (WGS) entry which is preliminary data.</text>
</comment>
<feature type="region of interest" description="Disordered" evidence="1">
    <location>
        <begin position="1"/>
        <end position="66"/>
    </location>
</feature>
<accession>A0ABN9XTC8</accession>
<feature type="non-terminal residue" evidence="2">
    <location>
        <position position="140"/>
    </location>
</feature>
<keyword evidence="3" id="KW-1185">Reference proteome</keyword>
<feature type="region of interest" description="Disordered" evidence="1">
    <location>
        <begin position="80"/>
        <end position="140"/>
    </location>
</feature>
<sequence length="140" mass="14485">GTVAAARGAVVPRRVGADAPQPRRVGVGKPVGVGRDLGAGEPRGLEAGARRRGPVPLPQGHTGGAAGLAAVQCAREVREPCLAPARRRRGHRRPEKPPERQHRARRGGGGAGARSRSPRLSRGPRPCGTICSSGWTSVPE</sequence>
<organism evidence="2 3">
    <name type="scientific">Prorocentrum cordatum</name>
    <dbReference type="NCBI Taxonomy" id="2364126"/>
    <lineage>
        <taxon>Eukaryota</taxon>
        <taxon>Sar</taxon>
        <taxon>Alveolata</taxon>
        <taxon>Dinophyceae</taxon>
        <taxon>Prorocentrales</taxon>
        <taxon>Prorocentraceae</taxon>
        <taxon>Prorocentrum</taxon>
    </lineage>
</organism>
<proteinExistence type="predicted"/>
<evidence type="ECO:0000313" key="3">
    <source>
        <dbReference type="Proteomes" id="UP001189429"/>
    </source>
</evidence>
<gene>
    <name evidence="2" type="ORF">PCOR1329_LOCUS79633</name>
</gene>
<feature type="compositionally biased region" description="Low complexity" evidence="1">
    <location>
        <begin position="1"/>
        <end position="28"/>
    </location>
</feature>
<protein>
    <submittedName>
        <fullName evidence="2">Uncharacterized protein</fullName>
    </submittedName>
</protein>
<dbReference type="Proteomes" id="UP001189429">
    <property type="component" value="Unassembled WGS sequence"/>
</dbReference>
<feature type="compositionally biased region" description="Low complexity" evidence="1">
    <location>
        <begin position="113"/>
        <end position="126"/>
    </location>
</feature>
<reference evidence="2" key="1">
    <citation type="submission" date="2023-10" db="EMBL/GenBank/DDBJ databases">
        <authorList>
            <person name="Chen Y."/>
            <person name="Shah S."/>
            <person name="Dougan E. K."/>
            <person name="Thang M."/>
            <person name="Chan C."/>
        </authorList>
    </citation>
    <scope>NUCLEOTIDE SEQUENCE [LARGE SCALE GENOMIC DNA]</scope>
</reference>
<evidence type="ECO:0000256" key="1">
    <source>
        <dbReference type="SAM" id="MobiDB-lite"/>
    </source>
</evidence>